<keyword evidence="5" id="KW-1185">Reference proteome</keyword>
<reference evidence="2" key="1">
    <citation type="submission" date="2016-05" db="EMBL/GenBank/DDBJ databases">
        <authorList>
            <person name="Lavstsen T."/>
            <person name="Jespersen J.S."/>
        </authorList>
    </citation>
    <scope>NUCLEOTIDE SEQUENCE [LARGE SCALE GENOMIC DNA]</scope>
</reference>
<accession>A0A1A8YRH0</accession>
<name>A0A1A8YRH0_PLAOA</name>
<dbReference type="Proteomes" id="UP000078550">
    <property type="component" value="Unassembled WGS sequence"/>
</dbReference>
<dbReference type="Proteomes" id="UP000078555">
    <property type="component" value="Unassembled WGS sequence"/>
</dbReference>
<evidence type="ECO:0000313" key="3">
    <source>
        <dbReference type="EMBL" id="SBT34691.1"/>
    </source>
</evidence>
<evidence type="ECO:0000256" key="1">
    <source>
        <dbReference type="SAM" id="MobiDB-lite"/>
    </source>
</evidence>
<dbReference type="AlphaFoldDB" id="A0A1A8YRH0"/>
<evidence type="ECO:0000313" key="5">
    <source>
        <dbReference type="Proteomes" id="UP000078555"/>
    </source>
</evidence>
<dbReference type="EMBL" id="FLRE01000084">
    <property type="protein sequence ID" value="SBT34691.1"/>
    <property type="molecule type" value="Genomic_DNA"/>
</dbReference>
<feature type="region of interest" description="Disordered" evidence="1">
    <location>
        <begin position="1"/>
        <end position="21"/>
    </location>
</feature>
<proteinExistence type="predicted"/>
<protein>
    <submittedName>
        <fullName evidence="2">Uncharacterized protein</fullName>
    </submittedName>
</protein>
<dbReference type="EMBL" id="FLRD01000069">
    <property type="protein sequence ID" value="SBT34231.1"/>
    <property type="molecule type" value="Genomic_DNA"/>
</dbReference>
<organism evidence="2 5">
    <name type="scientific">Plasmodium ovale wallikeri</name>
    <dbReference type="NCBI Taxonomy" id="864142"/>
    <lineage>
        <taxon>Eukaryota</taxon>
        <taxon>Sar</taxon>
        <taxon>Alveolata</taxon>
        <taxon>Apicomplexa</taxon>
        <taxon>Aconoidasida</taxon>
        <taxon>Haemosporida</taxon>
        <taxon>Plasmodiidae</taxon>
        <taxon>Plasmodium</taxon>
        <taxon>Plasmodium (Plasmodium)</taxon>
    </lineage>
</organism>
<reference evidence="4 5" key="2">
    <citation type="submission" date="2016-05" db="EMBL/GenBank/DDBJ databases">
        <authorList>
            <person name="Naeem Raeece"/>
        </authorList>
    </citation>
    <scope>NUCLEOTIDE SEQUENCE [LARGE SCALE GENOMIC DNA]</scope>
</reference>
<feature type="compositionally biased region" description="Basic and acidic residues" evidence="1">
    <location>
        <begin position="7"/>
        <end position="21"/>
    </location>
</feature>
<evidence type="ECO:0000313" key="4">
    <source>
        <dbReference type="Proteomes" id="UP000078550"/>
    </source>
</evidence>
<gene>
    <name evidence="2" type="ORF">POVWA1_021150</name>
    <name evidence="3" type="ORF">POVWA2_021130</name>
</gene>
<sequence length="70" mass="7612">MLVSVKRKTEGERNDNTLRGKGEAAKEAIRQIVGSAKTIDSPNCRLAKLQTRQIAGPAKQCRSSQVGRCT</sequence>
<evidence type="ECO:0000313" key="2">
    <source>
        <dbReference type="EMBL" id="SBT34231.1"/>
    </source>
</evidence>